<keyword evidence="1" id="KW-0723">Serine/threonine-protein kinase</keyword>
<feature type="binding site" evidence="6">
    <location>
        <position position="673"/>
    </location>
    <ligand>
        <name>ATP</name>
        <dbReference type="ChEBI" id="CHEBI:30616"/>
    </ligand>
</feature>
<evidence type="ECO:0000259" key="8">
    <source>
        <dbReference type="PROSITE" id="PS50011"/>
    </source>
</evidence>
<dbReference type="SMART" id="SM00220">
    <property type="entry name" value="S_TKc"/>
    <property type="match status" value="1"/>
</dbReference>
<dbReference type="GO" id="GO:0004712">
    <property type="term" value="F:protein serine/threonine/tyrosine kinase activity"/>
    <property type="evidence" value="ECO:0007669"/>
    <property type="project" value="TreeGrafter"/>
</dbReference>
<evidence type="ECO:0000313" key="9">
    <source>
        <dbReference type="EMBL" id="KAK5691373.1"/>
    </source>
</evidence>
<organism evidence="9 10">
    <name type="scientific">Elasticomyces elasticus</name>
    <dbReference type="NCBI Taxonomy" id="574655"/>
    <lineage>
        <taxon>Eukaryota</taxon>
        <taxon>Fungi</taxon>
        <taxon>Dikarya</taxon>
        <taxon>Ascomycota</taxon>
        <taxon>Pezizomycotina</taxon>
        <taxon>Dothideomycetes</taxon>
        <taxon>Dothideomycetidae</taxon>
        <taxon>Mycosphaerellales</taxon>
        <taxon>Teratosphaeriaceae</taxon>
        <taxon>Elasticomyces</taxon>
    </lineage>
</organism>
<dbReference type="PANTHER" id="PTHR22974">
    <property type="entry name" value="MIXED LINEAGE PROTEIN KINASE"/>
    <property type="match status" value="1"/>
</dbReference>
<feature type="compositionally biased region" description="Basic and acidic residues" evidence="7">
    <location>
        <begin position="445"/>
        <end position="473"/>
    </location>
</feature>
<dbReference type="CDD" id="cd14131">
    <property type="entry name" value="PKc_Mps1"/>
    <property type="match status" value="1"/>
</dbReference>
<keyword evidence="4" id="KW-0418">Kinase</keyword>
<dbReference type="GO" id="GO:0033316">
    <property type="term" value="P:meiotic spindle assembly checkpoint signaling"/>
    <property type="evidence" value="ECO:0007669"/>
    <property type="project" value="TreeGrafter"/>
</dbReference>
<dbReference type="PROSITE" id="PS50011">
    <property type="entry name" value="PROTEIN_KINASE_DOM"/>
    <property type="match status" value="1"/>
</dbReference>
<dbReference type="AlphaFoldDB" id="A0AAN7VWQ6"/>
<dbReference type="GO" id="GO:0007094">
    <property type="term" value="P:mitotic spindle assembly checkpoint signaling"/>
    <property type="evidence" value="ECO:0007669"/>
    <property type="project" value="TreeGrafter"/>
</dbReference>
<feature type="domain" description="Protein kinase" evidence="8">
    <location>
        <begin position="645"/>
        <end position="936"/>
    </location>
</feature>
<dbReference type="InterPro" id="IPR000719">
    <property type="entry name" value="Prot_kinase_dom"/>
</dbReference>
<dbReference type="GO" id="GO:0034501">
    <property type="term" value="P:protein localization to kinetochore"/>
    <property type="evidence" value="ECO:0007669"/>
    <property type="project" value="TreeGrafter"/>
</dbReference>
<dbReference type="GO" id="GO:0005634">
    <property type="term" value="C:nucleus"/>
    <property type="evidence" value="ECO:0007669"/>
    <property type="project" value="TreeGrafter"/>
</dbReference>
<dbReference type="GO" id="GO:0005524">
    <property type="term" value="F:ATP binding"/>
    <property type="evidence" value="ECO:0007669"/>
    <property type="project" value="UniProtKB-UniRule"/>
</dbReference>
<feature type="compositionally biased region" description="Polar residues" evidence="7">
    <location>
        <begin position="47"/>
        <end position="59"/>
    </location>
</feature>
<accession>A0AAN7VWQ6</accession>
<name>A0AAN7VWQ6_9PEZI</name>
<dbReference type="Proteomes" id="UP001310594">
    <property type="component" value="Unassembled WGS sequence"/>
</dbReference>
<proteinExistence type="predicted"/>
<evidence type="ECO:0000313" key="10">
    <source>
        <dbReference type="Proteomes" id="UP001310594"/>
    </source>
</evidence>
<evidence type="ECO:0000256" key="3">
    <source>
        <dbReference type="ARBA" id="ARBA00022741"/>
    </source>
</evidence>
<dbReference type="PROSITE" id="PS00107">
    <property type="entry name" value="PROTEIN_KINASE_ATP"/>
    <property type="match status" value="1"/>
</dbReference>
<comment type="caution">
    <text evidence="9">The sequence shown here is derived from an EMBL/GenBank/DDBJ whole genome shotgun (WGS) entry which is preliminary data.</text>
</comment>
<feature type="region of interest" description="Disordered" evidence="7">
    <location>
        <begin position="814"/>
        <end position="842"/>
    </location>
</feature>
<feature type="compositionally biased region" description="Polar residues" evidence="7">
    <location>
        <begin position="815"/>
        <end position="835"/>
    </location>
</feature>
<feature type="region of interest" description="Disordered" evidence="7">
    <location>
        <begin position="30"/>
        <end position="555"/>
    </location>
</feature>
<feature type="compositionally biased region" description="Polar residues" evidence="7">
    <location>
        <begin position="264"/>
        <end position="277"/>
    </location>
</feature>
<dbReference type="InterPro" id="IPR011009">
    <property type="entry name" value="Kinase-like_dom_sf"/>
</dbReference>
<dbReference type="Pfam" id="PF00069">
    <property type="entry name" value="Pkinase"/>
    <property type="match status" value="1"/>
</dbReference>
<keyword evidence="2" id="KW-0808">Transferase</keyword>
<keyword evidence="3 6" id="KW-0547">Nucleotide-binding</keyword>
<dbReference type="GO" id="GO:0098813">
    <property type="term" value="P:nuclear chromosome segregation"/>
    <property type="evidence" value="ECO:0007669"/>
    <property type="project" value="UniProtKB-ARBA"/>
</dbReference>
<feature type="compositionally biased region" description="Polar residues" evidence="7">
    <location>
        <begin position="380"/>
        <end position="395"/>
    </location>
</feature>
<sequence length="993" mass="109465">MRRPLVPLHFARRPARWPARVFASRILDGPAYLSTDPNGESDEQRQRQQQYPDNSSKQESGPVAHSLDREEEIAHTVRKSKGIGKRVRRIMAAVAHPTRPTMRRRSPMTATYQSRPPPPSFNATDDTDSDGDSVPPPSFSKATQDLLANERVPPSPARQEQFRELPRFNRSVSVDKAGLGTPSRAPHLKIIRVSSPSVLGRGNTPPRIVQVGSGTRSVSISGPYPHRAAFAVKHDPTPEPIGKPELVTPAPAPRALRVTRTRADSNTSQEGQSHLPQSHSRPGSRSGSAAALHSQEQNRYASDLSRSASLHHAPETVSRYGSSTMSRSRNASAEGAPPPSSQRVKRVAIGTGMSLGGKARRFKRRDSDENISPIDGEQNDPASQPSTTNNTSRDLSTLDGARSRSDSVNTRATSVEPVSVNDFAHRSNSPVDARPSHANPSRGYISDDSRPGSRQASRDRFHEYGRQSSAERYRQRRKPSVPAVDAQPSKPVETQAARPTTETESSRPALVSKPLQRAPSFNRPQHKYAAPKVHTDASEDQENIPPPTFKRNKDQDFKILSVLSDDEKPVNIRPRMSVEDTPVPVPAQQQERKALGAISGNTPHRQAPAPPPKMSVLNTATTTAGASVTKSKKKRSHIVVNGKIFTQMGKIGKGGSSDVFCVMAENYKTFALKRVKLSDCDESAVTGFKGEIDLLRQLTEVERVVRLFDWELNEEKQELCVLMEKGDTDLNRTLTLRLNGVDATFDAAFTRYYWKEMLECVQAVHDHDIVHSDLKPANFLLVQGRLKLIDFGIANAIETDHTVNVHRDCHVGTPNYMSPESITDTNAQQPGQMSKDSAGRPLKKDMRIGKASDVWSLGCILYQMTYGRPPFAHIPNQIHRIMAITNPKHIIEFPEKGVGGSDIPPTLRSLLKKCLDRDPDKRPTTQQMLRPDEAWLNPEAGGAVMMSEDLLKQIIGKVVQGCCKEGVPPPGEAEWSSWAGSFMTKIREMQAGV</sequence>
<evidence type="ECO:0000256" key="5">
    <source>
        <dbReference type="ARBA" id="ARBA00022840"/>
    </source>
</evidence>
<evidence type="ECO:0000256" key="6">
    <source>
        <dbReference type="PROSITE-ProRule" id="PRU10141"/>
    </source>
</evidence>
<feature type="compositionally biased region" description="Basic and acidic residues" evidence="7">
    <location>
        <begin position="66"/>
        <end position="75"/>
    </location>
</feature>
<dbReference type="FunFam" id="3.30.200.20:FF:000131">
    <property type="entry name" value="Dual specificity protein kinase TTK"/>
    <property type="match status" value="1"/>
</dbReference>
<evidence type="ECO:0000256" key="2">
    <source>
        <dbReference type="ARBA" id="ARBA00022679"/>
    </source>
</evidence>
<dbReference type="EMBL" id="JAVRQU010000021">
    <property type="protein sequence ID" value="KAK5691373.1"/>
    <property type="molecule type" value="Genomic_DNA"/>
</dbReference>
<feature type="compositionally biased region" description="Basic residues" evidence="7">
    <location>
        <begin position="76"/>
        <end position="89"/>
    </location>
</feature>
<dbReference type="GO" id="GO:0000776">
    <property type="term" value="C:kinetochore"/>
    <property type="evidence" value="ECO:0007669"/>
    <property type="project" value="TreeGrafter"/>
</dbReference>
<evidence type="ECO:0000256" key="4">
    <source>
        <dbReference type="ARBA" id="ARBA00022777"/>
    </source>
</evidence>
<evidence type="ECO:0000256" key="7">
    <source>
        <dbReference type="SAM" id="MobiDB-lite"/>
    </source>
</evidence>
<feature type="compositionally biased region" description="Polar residues" evidence="7">
    <location>
        <begin position="294"/>
        <end position="308"/>
    </location>
</feature>
<dbReference type="InterPro" id="IPR027084">
    <property type="entry name" value="Mps1_cat"/>
</dbReference>
<feature type="compositionally biased region" description="Low complexity" evidence="7">
    <location>
        <begin position="278"/>
        <end position="291"/>
    </location>
</feature>
<dbReference type="Gene3D" id="3.30.200.20">
    <property type="entry name" value="Phosphorylase Kinase, domain 1"/>
    <property type="match status" value="1"/>
</dbReference>
<dbReference type="InterPro" id="IPR008271">
    <property type="entry name" value="Ser/Thr_kinase_AS"/>
</dbReference>
<gene>
    <name evidence="9" type="ORF">LTR97_011365</name>
</gene>
<dbReference type="PANTHER" id="PTHR22974:SF21">
    <property type="entry name" value="DUAL SPECIFICITY PROTEIN KINASE TTK"/>
    <property type="match status" value="1"/>
</dbReference>
<dbReference type="PROSITE" id="PS00108">
    <property type="entry name" value="PROTEIN_KINASE_ST"/>
    <property type="match status" value="1"/>
</dbReference>
<dbReference type="GO" id="GO:0004674">
    <property type="term" value="F:protein serine/threonine kinase activity"/>
    <property type="evidence" value="ECO:0007669"/>
    <property type="project" value="UniProtKB-KW"/>
</dbReference>
<dbReference type="SUPFAM" id="SSF56112">
    <property type="entry name" value="Protein kinase-like (PK-like)"/>
    <property type="match status" value="1"/>
</dbReference>
<reference evidence="9" key="1">
    <citation type="submission" date="2023-08" db="EMBL/GenBank/DDBJ databases">
        <title>Black Yeasts Isolated from many extreme environments.</title>
        <authorList>
            <person name="Coleine C."/>
            <person name="Stajich J.E."/>
            <person name="Selbmann L."/>
        </authorList>
    </citation>
    <scope>NUCLEOTIDE SEQUENCE</scope>
    <source>
        <strain evidence="9">CCFEE 5810</strain>
    </source>
</reference>
<dbReference type="InterPro" id="IPR017441">
    <property type="entry name" value="Protein_kinase_ATP_BS"/>
</dbReference>
<evidence type="ECO:0000256" key="1">
    <source>
        <dbReference type="ARBA" id="ARBA00022527"/>
    </source>
</evidence>
<protein>
    <recommendedName>
        <fullName evidence="8">Protein kinase domain-containing protein</fullName>
    </recommendedName>
</protein>
<dbReference type="Gene3D" id="1.10.510.10">
    <property type="entry name" value="Transferase(Phosphotransferase) domain 1"/>
    <property type="match status" value="1"/>
</dbReference>
<feature type="compositionally biased region" description="Polar residues" evidence="7">
    <location>
        <begin position="319"/>
        <end position="331"/>
    </location>
</feature>
<keyword evidence="5 6" id="KW-0067">ATP-binding</keyword>